<evidence type="ECO:0008006" key="4">
    <source>
        <dbReference type="Google" id="ProtNLM"/>
    </source>
</evidence>
<feature type="region of interest" description="Disordered" evidence="1">
    <location>
        <begin position="356"/>
        <end position="402"/>
    </location>
</feature>
<dbReference type="GO" id="GO:0005634">
    <property type="term" value="C:nucleus"/>
    <property type="evidence" value="ECO:0007669"/>
    <property type="project" value="TreeGrafter"/>
</dbReference>
<sequence length="402" mass="43574">MNKGIGLVAYGDSDSESSDEDIHMTPSVSINAKAQAGKRPKSDLSFCISRTQQYFDERQIDLGPFCTSIGSSADTLMNQKASASIDRDTGGRPIPQDTISARSIINATPTASESLNKIASTNLLRQGLVASDENLQPKSAFEHGHSFTRSQSGTPLPADHSAAAEVFNTPTEGRSPRPSQIDRVLIAEEAKENEDDKDRSLGDLSSQNRSALMRLLLQPKPIPGVENFGIPPSPEGEINPDVQAKMEQFHHVKVTRGIHFNQSLMRNKNFRNPHIYASLVGMVALNETGSNFEKTEFFDFEGYGPESYATGIVEAQKQANERLVQQQAMGRSHLQFVPGSTSLPGVPIVSGSFGVGAAPKQQQMSSTTLPPTGTTTAIASGRARKSKWDVPQDDSNSKRPRH</sequence>
<dbReference type="InterPro" id="IPR012479">
    <property type="entry name" value="SAP30BP"/>
</dbReference>
<dbReference type="PANTHER" id="PTHR13464:SF0">
    <property type="entry name" value="SAP30-BINDING PROTEIN"/>
    <property type="match status" value="1"/>
</dbReference>
<evidence type="ECO:0000313" key="3">
    <source>
        <dbReference type="Proteomes" id="UP000726737"/>
    </source>
</evidence>
<proteinExistence type="predicted"/>
<dbReference type="PANTHER" id="PTHR13464">
    <property type="entry name" value="TRANSCRIPTIONAL REGULATOR PROTEIN HCNGP"/>
    <property type="match status" value="1"/>
</dbReference>
<organism evidence="2 3">
    <name type="scientific">Mortierella polycephala</name>
    <dbReference type="NCBI Taxonomy" id="41804"/>
    <lineage>
        <taxon>Eukaryota</taxon>
        <taxon>Fungi</taxon>
        <taxon>Fungi incertae sedis</taxon>
        <taxon>Mucoromycota</taxon>
        <taxon>Mortierellomycotina</taxon>
        <taxon>Mortierellomycetes</taxon>
        <taxon>Mortierellales</taxon>
        <taxon>Mortierellaceae</taxon>
        <taxon>Mortierella</taxon>
    </lineage>
</organism>
<keyword evidence="3" id="KW-1185">Reference proteome</keyword>
<comment type="caution">
    <text evidence="2">The sequence shown here is derived from an EMBL/GenBank/DDBJ whole genome shotgun (WGS) entry which is preliminary data.</text>
</comment>
<dbReference type="OrthoDB" id="1714508at2759"/>
<protein>
    <recommendedName>
        <fullName evidence="4">HCNGP-domain-containing protein</fullName>
    </recommendedName>
</protein>
<dbReference type="Proteomes" id="UP000726737">
    <property type="component" value="Unassembled WGS sequence"/>
</dbReference>
<reference evidence="2" key="1">
    <citation type="journal article" date="2020" name="Fungal Divers.">
        <title>Resolving the Mortierellaceae phylogeny through synthesis of multi-gene phylogenetics and phylogenomics.</title>
        <authorList>
            <person name="Vandepol N."/>
            <person name="Liber J."/>
            <person name="Desiro A."/>
            <person name="Na H."/>
            <person name="Kennedy M."/>
            <person name="Barry K."/>
            <person name="Grigoriev I.V."/>
            <person name="Miller A.N."/>
            <person name="O'Donnell K."/>
            <person name="Stajich J.E."/>
            <person name="Bonito G."/>
        </authorList>
    </citation>
    <scope>NUCLEOTIDE SEQUENCE</scope>
    <source>
        <strain evidence="2">KOD948</strain>
    </source>
</reference>
<name>A0A9P6QJQ9_9FUNG</name>
<evidence type="ECO:0000256" key="1">
    <source>
        <dbReference type="SAM" id="MobiDB-lite"/>
    </source>
</evidence>
<accession>A0A9P6QJQ9</accession>
<dbReference type="EMBL" id="JAAAJA010000007">
    <property type="protein sequence ID" value="KAG0267138.1"/>
    <property type="molecule type" value="Genomic_DNA"/>
</dbReference>
<evidence type="ECO:0000313" key="2">
    <source>
        <dbReference type="EMBL" id="KAG0267138.1"/>
    </source>
</evidence>
<dbReference type="AlphaFoldDB" id="A0A9P6QJQ9"/>
<feature type="compositionally biased region" description="Low complexity" evidence="1">
    <location>
        <begin position="367"/>
        <end position="376"/>
    </location>
</feature>
<dbReference type="GO" id="GO:0006355">
    <property type="term" value="P:regulation of DNA-templated transcription"/>
    <property type="evidence" value="ECO:0007669"/>
    <property type="project" value="InterPro"/>
</dbReference>
<dbReference type="Pfam" id="PF07818">
    <property type="entry name" value="HCNGP"/>
    <property type="match status" value="1"/>
</dbReference>
<gene>
    <name evidence="2" type="ORF">BG011_008429</name>
</gene>